<proteinExistence type="predicted"/>
<feature type="transmembrane region" description="Helical" evidence="1">
    <location>
        <begin position="255"/>
        <end position="275"/>
    </location>
</feature>
<keyword evidence="1" id="KW-1133">Transmembrane helix</keyword>
<feature type="transmembrane region" description="Helical" evidence="1">
    <location>
        <begin position="12"/>
        <end position="31"/>
    </location>
</feature>
<evidence type="ECO:0000313" key="3">
    <source>
        <dbReference type="Proteomes" id="UP000322214"/>
    </source>
</evidence>
<name>A0A5B9PEA1_9BACT</name>
<accession>A0A5B9PEA1</accession>
<keyword evidence="1" id="KW-0472">Membrane</keyword>
<dbReference type="OrthoDB" id="280249at2"/>
<sequence length="564" mass="63850">MDGEKSTSLKWLWCIVLALPSLLPLAMHFHFANSADEFGTGFIQNDQPYYMANAREHFDAGKISLTYKNPNDWRRDSPRIYFQPQTLFLGFVQKFTGADPALIFAIFGFVFAVLTVRVAWSLLLEFVPRADDSWFANLAMFIWGGGLFAVAGLATMLIAPQSDLALYDYLTMYDPFQGWWFLNLGRNLVFPMEAWYHFLFLGGALMLARGKHFAAIAIGLLISISHPFTGVEFLAIMTAWLFLERIFWQQKSTSWISIAASLVLLVLHVGYYQVWLGTFPTHRELHEVWELAWELKAVDMILGYGLVAAFAFWTCRSSTQSASFLSQSKHRLLVVWFAVAFLLANHEFFMKSVQPLHFTRGYVWMPLFLIGASSLQRLTQYFNDRGPFKYATWVLVLLMLLDNATWLSVCSIDGRHNSAHSKTDFRAVMAVLNEAPRETTNEKLVVVSNSRLLSYLATTYTPHDAFCGHGYLTPDVQQSERKVSALISGGAFIESLDGYPQLVVLDFNGPSVDTKTAAETKNRLRTCYEENGYEVAELESSDSFAVFQCTPAVSRQQLGNSDEN</sequence>
<reference evidence="2 3" key="1">
    <citation type="submission" date="2019-08" db="EMBL/GenBank/DDBJ databases">
        <title>Deep-cultivation of Planctomycetes and their phenomic and genomic characterization uncovers novel biology.</title>
        <authorList>
            <person name="Wiegand S."/>
            <person name="Jogler M."/>
            <person name="Boedeker C."/>
            <person name="Pinto D."/>
            <person name="Vollmers J."/>
            <person name="Rivas-Marin E."/>
            <person name="Kohn T."/>
            <person name="Peeters S.H."/>
            <person name="Heuer A."/>
            <person name="Rast P."/>
            <person name="Oberbeckmann S."/>
            <person name="Bunk B."/>
            <person name="Jeske O."/>
            <person name="Meyerdierks A."/>
            <person name="Storesund J.E."/>
            <person name="Kallscheuer N."/>
            <person name="Luecker S."/>
            <person name="Lage O.M."/>
            <person name="Pohl T."/>
            <person name="Merkel B.J."/>
            <person name="Hornburger P."/>
            <person name="Mueller R.-W."/>
            <person name="Bruemmer F."/>
            <person name="Labrenz M."/>
            <person name="Spormann A.M."/>
            <person name="Op den Camp H."/>
            <person name="Overmann J."/>
            <person name="Amann R."/>
            <person name="Jetten M.S.M."/>
            <person name="Mascher T."/>
            <person name="Medema M.H."/>
            <person name="Devos D.P."/>
            <person name="Kaster A.-K."/>
            <person name="Ovreas L."/>
            <person name="Rohde M."/>
            <person name="Galperin M.Y."/>
            <person name="Jogler C."/>
        </authorList>
    </citation>
    <scope>NUCLEOTIDE SEQUENCE [LARGE SCALE GENOMIC DNA]</scope>
    <source>
        <strain evidence="2 3">FC18</strain>
    </source>
</reference>
<dbReference type="Proteomes" id="UP000322214">
    <property type="component" value="Chromosome"/>
</dbReference>
<feature type="transmembrane region" description="Helical" evidence="1">
    <location>
        <begin position="135"/>
        <end position="158"/>
    </location>
</feature>
<dbReference type="EMBL" id="CP042912">
    <property type="protein sequence ID" value="QEG23829.1"/>
    <property type="molecule type" value="Genomic_DNA"/>
</dbReference>
<keyword evidence="1" id="KW-0812">Transmembrane</keyword>
<dbReference type="STRING" id="980251.GCA_001642875_00252"/>
<gene>
    <name evidence="2" type="ORF">MFFC18_37330</name>
</gene>
<feature type="transmembrane region" description="Helical" evidence="1">
    <location>
        <begin position="361"/>
        <end position="378"/>
    </location>
</feature>
<dbReference type="AlphaFoldDB" id="A0A5B9PEA1"/>
<organism evidence="2 3">
    <name type="scientific">Mariniblastus fucicola</name>
    <dbReference type="NCBI Taxonomy" id="980251"/>
    <lineage>
        <taxon>Bacteria</taxon>
        <taxon>Pseudomonadati</taxon>
        <taxon>Planctomycetota</taxon>
        <taxon>Planctomycetia</taxon>
        <taxon>Pirellulales</taxon>
        <taxon>Pirellulaceae</taxon>
        <taxon>Mariniblastus</taxon>
    </lineage>
</organism>
<feature type="transmembrane region" description="Helical" evidence="1">
    <location>
        <begin position="295"/>
        <end position="313"/>
    </location>
</feature>
<dbReference type="KEGG" id="mff:MFFC18_37330"/>
<feature type="transmembrane region" description="Helical" evidence="1">
    <location>
        <begin position="216"/>
        <end position="243"/>
    </location>
</feature>
<keyword evidence="3" id="KW-1185">Reference proteome</keyword>
<feature type="transmembrane region" description="Helical" evidence="1">
    <location>
        <begin position="101"/>
        <end position="123"/>
    </location>
</feature>
<protein>
    <submittedName>
        <fullName evidence="2">Uncharacterized protein</fullName>
    </submittedName>
</protein>
<dbReference type="RefSeq" id="WP_075083046.1">
    <property type="nucleotide sequence ID" value="NZ_CP042912.1"/>
</dbReference>
<feature type="transmembrane region" description="Helical" evidence="1">
    <location>
        <begin position="390"/>
        <end position="409"/>
    </location>
</feature>
<evidence type="ECO:0000256" key="1">
    <source>
        <dbReference type="SAM" id="Phobius"/>
    </source>
</evidence>
<feature type="transmembrane region" description="Helical" evidence="1">
    <location>
        <begin position="333"/>
        <end position="349"/>
    </location>
</feature>
<evidence type="ECO:0000313" key="2">
    <source>
        <dbReference type="EMBL" id="QEG23829.1"/>
    </source>
</evidence>